<keyword evidence="3" id="KW-1185">Reference proteome</keyword>
<dbReference type="Proteomes" id="UP001164746">
    <property type="component" value="Chromosome 4"/>
</dbReference>
<dbReference type="Gene3D" id="2.60.120.200">
    <property type="match status" value="1"/>
</dbReference>
<dbReference type="InterPro" id="IPR051560">
    <property type="entry name" value="MAM_domain-containing"/>
</dbReference>
<dbReference type="PROSITE" id="PS50060">
    <property type="entry name" value="MAM_2"/>
    <property type="match status" value="1"/>
</dbReference>
<dbReference type="Gene3D" id="3.40.80.10">
    <property type="entry name" value="Peptidoglycan recognition protein-like"/>
    <property type="match status" value="1"/>
</dbReference>
<dbReference type="Pfam" id="PF00629">
    <property type="entry name" value="MAM"/>
    <property type="match status" value="1"/>
</dbReference>
<name>A0ABY7DYD0_MYAAR</name>
<evidence type="ECO:0000259" key="1">
    <source>
        <dbReference type="PROSITE" id="PS50060"/>
    </source>
</evidence>
<evidence type="ECO:0000313" key="2">
    <source>
        <dbReference type="EMBL" id="WAR01602.1"/>
    </source>
</evidence>
<dbReference type="SMART" id="SM00137">
    <property type="entry name" value="MAM"/>
    <property type="match status" value="1"/>
</dbReference>
<dbReference type="EMBL" id="CP111015">
    <property type="protein sequence ID" value="WAR01602.1"/>
    <property type="molecule type" value="Genomic_DNA"/>
</dbReference>
<sequence>MDIKKWADIGYSFLIGGDAVDILIECGVHRGKIKPSYTLLGHRDAKKSDTKCPGDALYREIQTWTNYPGSGKTIDRDICERSQGPSDQESHLDMCNASGKFCGWHQDGPLFWSKQRGQANRPGITGPSSDSTGSLTGYYLLADATDSTAYKSVKMYSDQYPYDSSDHSFYCVDFQYHMHGDDVGTLSLKLGLNDMWFQRYRETVWHISGDHGNRWIRKRFEFIATFGGSYSGDIALDNIRIGKGRCEMVCLFVVI</sequence>
<dbReference type="CDD" id="cd06263">
    <property type="entry name" value="MAM"/>
    <property type="match status" value="1"/>
</dbReference>
<proteinExistence type="predicted"/>
<dbReference type="InterPro" id="IPR013320">
    <property type="entry name" value="ConA-like_dom_sf"/>
</dbReference>
<dbReference type="PANTHER" id="PTHR23282">
    <property type="entry name" value="APICAL ENDOSOMAL GLYCOPROTEIN PRECURSOR"/>
    <property type="match status" value="1"/>
</dbReference>
<dbReference type="InterPro" id="IPR036505">
    <property type="entry name" value="Amidase/PGRP_sf"/>
</dbReference>
<dbReference type="InterPro" id="IPR000998">
    <property type="entry name" value="MAM_dom"/>
</dbReference>
<evidence type="ECO:0000313" key="3">
    <source>
        <dbReference type="Proteomes" id="UP001164746"/>
    </source>
</evidence>
<gene>
    <name evidence="2" type="ORF">MAR_008160</name>
</gene>
<organism evidence="2 3">
    <name type="scientific">Mya arenaria</name>
    <name type="common">Soft-shell clam</name>
    <dbReference type="NCBI Taxonomy" id="6604"/>
    <lineage>
        <taxon>Eukaryota</taxon>
        <taxon>Metazoa</taxon>
        <taxon>Spiralia</taxon>
        <taxon>Lophotrochozoa</taxon>
        <taxon>Mollusca</taxon>
        <taxon>Bivalvia</taxon>
        <taxon>Autobranchia</taxon>
        <taxon>Heteroconchia</taxon>
        <taxon>Euheterodonta</taxon>
        <taxon>Imparidentia</taxon>
        <taxon>Neoheterodontei</taxon>
        <taxon>Myida</taxon>
        <taxon>Myoidea</taxon>
        <taxon>Myidae</taxon>
        <taxon>Mya</taxon>
    </lineage>
</organism>
<accession>A0ABY7DYD0</accession>
<reference evidence="2" key="1">
    <citation type="submission" date="2022-11" db="EMBL/GenBank/DDBJ databases">
        <title>Centuries of genome instability and evolution in soft-shell clam transmissible cancer (bioRxiv).</title>
        <authorList>
            <person name="Hart S.F.M."/>
            <person name="Yonemitsu M.A."/>
            <person name="Giersch R.M."/>
            <person name="Beal B.F."/>
            <person name="Arriagada G."/>
            <person name="Davis B.W."/>
            <person name="Ostrander E.A."/>
            <person name="Goff S.P."/>
            <person name="Metzger M.J."/>
        </authorList>
    </citation>
    <scope>NUCLEOTIDE SEQUENCE</scope>
    <source>
        <strain evidence="2">MELC-2E11</strain>
        <tissue evidence="2">Siphon/mantle</tissue>
    </source>
</reference>
<feature type="domain" description="MAM" evidence="1">
    <location>
        <begin position="93"/>
        <end position="248"/>
    </location>
</feature>
<dbReference type="PANTHER" id="PTHR23282:SF101">
    <property type="entry name" value="MAM DOMAIN-CONTAINING PROTEIN"/>
    <property type="match status" value="1"/>
</dbReference>
<dbReference type="SUPFAM" id="SSF49899">
    <property type="entry name" value="Concanavalin A-like lectins/glucanases"/>
    <property type="match status" value="1"/>
</dbReference>
<protein>
    <submittedName>
        <fullName evidence="2">MDGA1-like protein</fullName>
    </submittedName>
</protein>
<dbReference type="SUPFAM" id="SSF55846">
    <property type="entry name" value="N-acetylmuramoyl-L-alanine amidase-like"/>
    <property type="match status" value="1"/>
</dbReference>